<dbReference type="RefSeq" id="XP_007871118.1">
    <property type="nucleotide sequence ID" value="XM_007872927.1"/>
</dbReference>
<gene>
    <name evidence="2" type="ORF">GLOTRDRAFT_133958</name>
</gene>
<dbReference type="EMBL" id="KB469316">
    <property type="protein sequence ID" value="EPQ50404.1"/>
    <property type="molecule type" value="Genomic_DNA"/>
</dbReference>
<dbReference type="HOGENOM" id="CLU_2210329_0_0_1"/>
<proteinExistence type="predicted"/>
<feature type="region of interest" description="Disordered" evidence="1">
    <location>
        <begin position="1"/>
        <end position="35"/>
    </location>
</feature>
<name>S7RDA2_GLOTA</name>
<dbReference type="GeneID" id="19302875"/>
<feature type="compositionally biased region" description="Basic and acidic residues" evidence="1">
    <location>
        <begin position="1"/>
        <end position="11"/>
    </location>
</feature>
<keyword evidence="3" id="KW-1185">Reference proteome</keyword>
<protein>
    <submittedName>
        <fullName evidence="2">Uncharacterized protein</fullName>
    </submittedName>
</protein>
<evidence type="ECO:0000313" key="3">
    <source>
        <dbReference type="Proteomes" id="UP000030669"/>
    </source>
</evidence>
<organism evidence="2 3">
    <name type="scientific">Gloeophyllum trabeum (strain ATCC 11539 / FP-39264 / Madison 617)</name>
    <name type="common">Brown rot fungus</name>
    <dbReference type="NCBI Taxonomy" id="670483"/>
    <lineage>
        <taxon>Eukaryota</taxon>
        <taxon>Fungi</taxon>
        <taxon>Dikarya</taxon>
        <taxon>Basidiomycota</taxon>
        <taxon>Agaricomycotina</taxon>
        <taxon>Agaricomycetes</taxon>
        <taxon>Gloeophyllales</taxon>
        <taxon>Gloeophyllaceae</taxon>
        <taxon>Gloeophyllum</taxon>
    </lineage>
</organism>
<evidence type="ECO:0000256" key="1">
    <source>
        <dbReference type="SAM" id="MobiDB-lite"/>
    </source>
</evidence>
<dbReference type="KEGG" id="gtr:GLOTRDRAFT_133958"/>
<dbReference type="AlphaFoldDB" id="S7RDA2"/>
<sequence>MRYDGHSEENLAARTDTAGQKTIRPYSKEQGREDSVSDIVAKLLPSQAARQERFYTHIVGVEVYRGGGRLQLPGSARVTRREATRRTAIHPYIVEQGTPETEMSTTA</sequence>
<feature type="compositionally biased region" description="Basic and acidic residues" evidence="1">
    <location>
        <begin position="26"/>
        <end position="35"/>
    </location>
</feature>
<accession>S7RDA2</accession>
<dbReference type="Proteomes" id="UP000030669">
    <property type="component" value="Unassembled WGS sequence"/>
</dbReference>
<evidence type="ECO:0000313" key="2">
    <source>
        <dbReference type="EMBL" id="EPQ50404.1"/>
    </source>
</evidence>
<reference evidence="2 3" key="1">
    <citation type="journal article" date="2012" name="Science">
        <title>The Paleozoic origin of enzymatic lignin decomposition reconstructed from 31 fungal genomes.</title>
        <authorList>
            <person name="Floudas D."/>
            <person name="Binder M."/>
            <person name="Riley R."/>
            <person name="Barry K."/>
            <person name="Blanchette R.A."/>
            <person name="Henrissat B."/>
            <person name="Martinez A.T."/>
            <person name="Otillar R."/>
            <person name="Spatafora J.W."/>
            <person name="Yadav J.S."/>
            <person name="Aerts A."/>
            <person name="Benoit I."/>
            <person name="Boyd A."/>
            <person name="Carlson A."/>
            <person name="Copeland A."/>
            <person name="Coutinho P.M."/>
            <person name="de Vries R.P."/>
            <person name="Ferreira P."/>
            <person name="Findley K."/>
            <person name="Foster B."/>
            <person name="Gaskell J."/>
            <person name="Glotzer D."/>
            <person name="Gorecki P."/>
            <person name="Heitman J."/>
            <person name="Hesse C."/>
            <person name="Hori C."/>
            <person name="Igarashi K."/>
            <person name="Jurgens J.A."/>
            <person name="Kallen N."/>
            <person name="Kersten P."/>
            <person name="Kohler A."/>
            <person name="Kuees U."/>
            <person name="Kumar T.K.A."/>
            <person name="Kuo A."/>
            <person name="LaButti K."/>
            <person name="Larrondo L.F."/>
            <person name="Lindquist E."/>
            <person name="Ling A."/>
            <person name="Lombard V."/>
            <person name="Lucas S."/>
            <person name="Lundell T."/>
            <person name="Martin R."/>
            <person name="McLaughlin D.J."/>
            <person name="Morgenstern I."/>
            <person name="Morin E."/>
            <person name="Murat C."/>
            <person name="Nagy L.G."/>
            <person name="Nolan M."/>
            <person name="Ohm R.A."/>
            <person name="Patyshakuliyeva A."/>
            <person name="Rokas A."/>
            <person name="Ruiz-Duenas F.J."/>
            <person name="Sabat G."/>
            <person name="Salamov A."/>
            <person name="Samejima M."/>
            <person name="Schmutz J."/>
            <person name="Slot J.C."/>
            <person name="St John F."/>
            <person name="Stenlid J."/>
            <person name="Sun H."/>
            <person name="Sun S."/>
            <person name="Syed K."/>
            <person name="Tsang A."/>
            <person name="Wiebenga A."/>
            <person name="Young D."/>
            <person name="Pisabarro A."/>
            <person name="Eastwood D.C."/>
            <person name="Martin F."/>
            <person name="Cullen D."/>
            <person name="Grigoriev I.V."/>
            <person name="Hibbett D.S."/>
        </authorList>
    </citation>
    <scope>NUCLEOTIDE SEQUENCE [LARGE SCALE GENOMIC DNA]</scope>
    <source>
        <strain evidence="2 3">ATCC 11539</strain>
    </source>
</reference>